<dbReference type="PANTHER" id="PTHR46401">
    <property type="entry name" value="GLYCOSYLTRANSFERASE WBBK-RELATED"/>
    <property type="match status" value="1"/>
</dbReference>
<dbReference type="InterPro" id="IPR028098">
    <property type="entry name" value="Glyco_trans_4-like_N"/>
</dbReference>
<dbReference type="RefSeq" id="WP_242611283.1">
    <property type="nucleotide sequence ID" value="NZ_POQT01000003.1"/>
</dbReference>
<dbReference type="CDD" id="cd03809">
    <property type="entry name" value="GT4_MtfB-like"/>
    <property type="match status" value="1"/>
</dbReference>
<dbReference type="Proteomes" id="UP000292507">
    <property type="component" value="Unassembled WGS sequence"/>
</dbReference>
<dbReference type="Pfam" id="PF13439">
    <property type="entry name" value="Glyco_transf_4"/>
    <property type="match status" value="1"/>
</dbReference>
<feature type="domain" description="Glycosyl transferase family 1" evidence="3">
    <location>
        <begin position="194"/>
        <end position="337"/>
    </location>
</feature>
<evidence type="ECO:0000259" key="3">
    <source>
        <dbReference type="Pfam" id="PF00534"/>
    </source>
</evidence>
<keyword evidence="1" id="KW-0328">Glycosyltransferase</keyword>
<dbReference type="Gene3D" id="3.40.50.2000">
    <property type="entry name" value="Glycogen Phosphorylase B"/>
    <property type="match status" value="2"/>
</dbReference>
<feature type="domain" description="Glycosyltransferase subfamily 4-like N-terminal" evidence="4">
    <location>
        <begin position="21"/>
        <end position="160"/>
    </location>
</feature>
<dbReference type="PANTHER" id="PTHR46401:SF2">
    <property type="entry name" value="GLYCOSYLTRANSFERASE WBBK-RELATED"/>
    <property type="match status" value="1"/>
</dbReference>
<dbReference type="EMBL" id="SHKV01000001">
    <property type="protein sequence ID" value="RZU34093.1"/>
    <property type="molecule type" value="Genomic_DNA"/>
</dbReference>
<evidence type="ECO:0000256" key="1">
    <source>
        <dbReference type="ARBA" id="ARBA00022676"/>
    </source>
</evidence>
<gene>
    <name evidence="5" type="ORF">BKA19_3847</name>
</gene>
<keyword evidence="2 5" id="KW-0808">Transferase</keyword>
<accession>A0A4Q7YC68</accession>
<dbReference type="InterPro" id="IPR001296">
    <property type="entry name" value="Glyco_trans_1"/>
</dbReference>
<dbReference type="GO" id="GO:0009103">
    <property type="term" value="P:lipopolysaccharide biosynthetic process"/>
    <property type="evidence" value="ECO:0007669"/>
    <property type="project" value="TreeGrafter"/>
</dbReference>
<evidence type="ECO:0000256" key="2">
    <source>
        <dbReference type="ARBA" id="ARBA00022679"/>
    </source>
</evidence>
<reference evidence="5 6" key="1">
    <citation type="submission" date="2019-02" db="EMBL/GenBank/DDBJ databases">
        <title>Sequencing the genomes of 1000 actinobacteria strains.</title>
        <authorList>
            <person name="Klenk H.-P."/>
        </authorList>
    </citation>
    <scope>NUCLEOTIDE SEQUENCE [LARGE SCALE GENOMIC DNA]</scope>
    <source>
        <strain evidence="5 6">DSM 44509</strain>
    </source>
</reference>
<organism evidence="5 6">
    <name type="scientific">Blastococcus saxobsidens</name>
    <dbReference type="NCBI Taxonomy" id="138336"/>
    <lineage>
        <taxon>Bacteria</taxon>
        <taxon>Bacillati</taxon>
        <taxon>Actinomycetota</taxon>
        <taxon>Actinomycetes</taxon>
        <taxon>Geodermatophilales</taxon>
        <taxon>Geodermatophilaceae</taxon>
        <taxon>Blastococcus</taxon>
    </lineage>
</organism>
<evidence type="ECO:0000313" key="6">
    <source>
        <dbReference type="Proteomes" id="UP000292507"/>
    </source>
</evidence>
<dbReference type="AlphaFoldDB" id="A0A4Q7YC68"/>
<protein>
    <submittedName>
        <fullName evidence="5">Glycosyltransferase involved in cell wall biosynthesis</fullName>
    </submittedName>
</protein>
<evidence type="ECO:0000313" key="5">
    <source>
        <dbReference type="EMBL" id="RZU34093.1"/>
    </source>
</evidence>
<sequence length="369" mass="39311">MTSVPRWLMMAGHVPPTLRGGGIVRYTVELTHALARRDDVELHVLSSPAAADPLAELIGSADRVIRHPTISGALLPMWERFALGPRLGSAFDVVQGPKHLLPRTVSARTVLTVHDLLLFDRPDDYPLAKRTLLRRPYAASLRQADVLVCVSAATRDRLLHWDSGLTDRATTVLSATSPHLLDSPPTPVDALARRPFALVVGDASKRKNVSVVVSAWAEVVRRRPDAALALVGPPAWGAEAYGPDHAALAASGSIVQLTGIDDGMLRWCYENCAVVLAPSLVEGFGLPAVEALDLGAPLVTSMDPALVEVSGDAAEHLPAEDVTGWAQAVLRRLENPPATAPRRSARTWDDVAAETVAAVVTAPGAQQQP</sequence>
<keyword evidence="6" id="KW-1185">Reference proteome</keyword>
<dbReference type="Pfam" id="PF00534">
    <property type="entry name" value="Glycos_transf_1"/>
    <property type="match status" value="1"/>
</dbReference>
<comment type="caution">
    <text evidence="5">The sequence shown here is derived from an EMBL/GenBank/DDBJ whole genome shotgun (WGS) entry which is preliminary data.</text>
</comment>
<dbReference type="SUPFAM" id="SSF53756">
    <property type="entry name" value="UDP-Glycosyltransferase/glycogen phosphorylase"/>
    <property type="match status" value="1"/>
</dbReference>
<dbReference type="GO" id="GO:0016757">
    <property type="term" value="F:glycosyltransferase activity"/>
    <property type="evidence" value="ECO:0007669"/>
    <property type="project" value="UniProtKB-KW"/>
</dbReference>
<evidence type="ECO:0000259" key="4">
    <source>
        <dbReference type="Pfam" id="PF13439"/>
    </source>
</evidence>
<name>A0A4Q7YC68_9ACTN</name>
<proteinExistence type="predicted"/>